<proteinExistence type="predicted"/>
<evidence type="ECO:0000313" key="9">
    <source>
        <dbReference type="EMBL" id="CAJ0950511.1"/>
    </source>
</evidence>
<evidence type="ECO:0000256" key="7">
    <source>
        <dbReference type="PROSITE-ProRule" id="PRU00042"/>
    </source>
</evidence>
<name>A0ABN9LTR0_9NEOB</name>
<dbReference type="PROSITE" id="PS00028">
    <property type="entry name" value="ZINC_FINGER_C2H2_1"/>
    <property type="match status" value="3"/>
</dbReference>
<feature type="domain" description="C2H2-type" evidence="8">
    <location>
        <begin position="121"/>
        <end position="148"/>
    </location>
</feature>
<evidence type="ECO:0000256" key="1">
    <source>
        <dbReference type="ARBA" id="ARBA00004123"/>
    </source>
</evidence>
<dbReference type="PROSITE" id="PS50157">
    <property type="entry name" value="ZINC_FINGER_C2H2_2"/>
    <property type="match status" value="3"/>
</dbReference>
<dbReference type="InterPro" id="IPR036236">
    <property type="entry name" value="Znf_C2H2_sf"/>
</dbReference>
<gene>
    <name evidence="9" type="ORF">RIMI_LOCUS13063690</name>
</gene>
<accession>A0ABN9LTR0</accession>
<feature type="domain" description="C2H2-type" evidence="8">
    <location>
        <begin position="149"/>
        <end position="173"/>
    </location>
</feature>
<dbReference type="EMBL" id="CAUEEQ010031852">
    <property type="protein sequence ID" value="CAJ0950511.1"/>
    <property type="molecule type" value="Genomic_DNA"/>
</dbReference>
<keyword evidence="10" id="KW-1185">Reference proteome</keyword>
<dbReference type="PANTHER" id="PTHR24394:SF29">
    <property type="entry name" value="MYONEURIN"/>
    <property type="match status" value="1"/>
</dbReference>
<sequence length="220" mass="24950">MDINMILATVFLIDWRGESLIHFSFAFSHQSQQFPGILSDTSLSGQSGGSAQQVILVSHTAQPSSNTSDLNYQEHMQTHQPGPSRSSQMPKLFRCDTCDKAFAKPSQLERHSRIHTGEKPFQCTLCEKAFNQKSALQVHMKKHTGEKPYKCDYCSMTFSQKCNMKLHMKRTHAYPDLIEEVSMHQEEDEGGEDLTQTLDLEEVVQESSGDWQCGISNVFR</sequence>
<dbReference type="Proteomes" id="UP001176940">
    <property type="component" value="Unassembled WGS sequence"/>
</dbReference>
<comment type="caution">
    <text evidence="9">The sequence shown here is derived from an EMBL/GenBank/DDBJ whole genome shotgun (WGS) entry which is preliminary data.</text>
</comment>
<comment type="subcellular location">
    <subcellularLocation>
        <location evidence="1">Nucleus</location>
    </subcellularLocation>
</comment>
<keyword evidence="4 7" id="KW-0863">Zinc-finger</keyword>
<keyword evidence="5" id="KW-0862">Zinc</keyword>
<feature type="domain" description="C2H2-type" evidence="8">
    <location>
        <begin position="93"/>
        <end position="120"/>
    </location>
</feature>
<evidence type="ECO:0000259" key="8">
    <source>
        <dbReference type="PROSITE" id="PS50157"/>
    </source>
</evidence>
<evidence type="ECO:0000256" key="5">
    <source>
        <dbReference type="ARBA" id="ARBA00022833"/>
    </source>
</evidence>
<dbReference type="Pfam" id="PF00096">
    <property type="entry name" value="zf-C2H2"/>
    <property type="match status" value="3"/>
</dbReference>
<organism evidence="9 10">
    <name type="scientific">Ranitomeya imitator</name>
    <name type="common">mimic poison frog</name>
    <dbReference type="NCBI Taxonomy" id="111125"/>
    <lineage>
        <taxon>Eukaryota</taxon>
        <taxon>Metazoa</taxon>
        <taxon>Chordata</taxon>
        <taxon>Craniata</taxon>
        <taxon>Vertebrata</taxon>
        <taxon>Euteleostomi</taxon>
        <taxon>Amphibia</taxon>
        <taxon>Batrachia</taxon>
        <taxon>Anura</taxon>
        <taxon>Neobatrachia</taxon>
        <taxon>Hyloidea</taxon>
        <taxon>Dendrobatidae</taxon>
        <taxon>Dendrobatinae</taxon>
        <taxon>Ranitomeya</taxon>
    </lineage>
</organism>
<dbReference type="Gene3D" id="3.30.160.60">
    <property type="entry name" value="Classic Zinc Finger"/>
    <property type="match status" value="3"/>
</dbReference>
<dbReference type="InterPro" id="IPR013087">
    <property type="entry name" value="Znf_C2H2_type"/>
</dbReference>
<evidence type="ECO:0000256" key="6">
    <source>
        <dbReference type="ARBA" id="ARBA00023242"/>
    </source>
</evidence>
<reference evidence="9" key="1">
    <citation type="submission" date="2023-07" db="EMBL/GenBank/DDBJ databases">
        <authorList>
            <person name="Stuckert A."/>
        </authorList>
    </citation>
    <scope>NUCLEOTIDE SEQUENCE</scope>
</reference>
<evidence type="ECO:0000256" key="2">
    <source>
        <dbReference type="ARBA" id="ARBA00022723"/>
    </source>
</evidence>
<protein>
    <recommendedName>
        <fullName evidence="8">C2H2-type domain-containing protein</fullName>
    </recommendedName>
</protein>
<dbReference type="PANTHER" id="PTHR24394">
    <property type="entry name" value="ZINC FINGER PROTEIN"/>
    <property type="match status" value="1"/>
</dbReference>
<keyword evidence="3" id="KW-0677">Repeat</keyword>
<evidence type="ECO:0000256" key="3">
    <source>
        <dbReference type="ARBA" id="ARBA00022737"/>
    </source>
</evidence>
<dbReference type="SUPFAM" id="SSF57667">
    <property type="entry name" value="beta-beta-alpha zinc fingers"/>
    <property type="match status" value="2"/>
</dbReference>
<keyword evidence="6" id="KW-0539">Nucleus</keyword>
<dbReference type="SMART" id="SM00355">
    <property type="entry name" value="ZnF_C2H2"/>
    <property type="match status" value="3"/>
</dbReference>
<keyword evidence="2" id="KW-0479">Metal-binding</keyword>
<evidence type="ECO:0000313" key="10">
    <source>
        <dbReference type="Proteomes" id="UP001176940"/>
    </source>
</evidence>
<evidence type="ECO:0000256" key="4">
    <source>
        <dbReference type="ARBA" id="ARBA00022771"/>
    </source>
</evidence>